<dbReference type="PANTHER" id="PTHR10681:SF128">
    <property type="entry name" value="THIOREDOXIN-DEPENDENT PEROXIDE REDUCTASE, MITOCHONDRIAL"/>
    <property type="match status" value="1"/>
</dbReference>
<protein>
    <recommendedName>
        <fullName evidence="3">Thioredoxin peroxidase</fullName>
    </recommendedName>
</protein>
<sequence length="201" mass="22011">MSVLVGRPAPDFTAAAVLGSGEIVDTFNLATAIKGKPAVIFFYPLDFTFVCPSELIAFDHRMEEFTKRGVEVIGVSIDSQFTHNAWRNTPVEKGGIGQVKYTLVADVKHEICKAYDVEHPEAGVAFRGSFLVDKEGQVRHQVVNDLPLGRNVDEMIRMIDALQFHEEHGEVCPAGWSKGEKGMTASTEGVAAYLKDNSAKL</sequence>
<comment type="caution">
    <text evidence="6">The sequence shown here is derived from an EMBL/GenBank/DDBJ whole genome shotgun (WGS) entry which is preliminary data.</text>
</comment>
<feature type="domain" description="Thioredoxin" evidence="5">
    <location>
        <begin position="3"/>
        <end position="164"/>
    </location>
</feature>
<dbReference type="InterPro" id="IPR000866">
    <property type="entry name" value="AhpC/TSA"/>
</dbReference>
<dbReference type="PIRSF" id="PIRSF000239">
    <property type="entry name" value="AHPC"/>
    <property type="match status" value="1"/>
</dbReference>
<dbReference type="PROSITE" id="PS51352">
    <property type="entry name" value="THIOREDOXIN_2"/>
    <property type="match status" value="1"/>
</dbReference>
<dbReference type="NCBIfam" id="NF011576">
    <property type="entry name" value="PRK15000.1"/>
    <property type="match status" value="1"/>
</dbReference>
<evidence type="ECO:0000313" key="6">
    <source>
        <dbReference type="EMBL" id="GGB64491.1"/>
    </source>
</evidence>
<keyword evidence="2" id="KW-0560">Oxidoreductase</keyword>
<proteinExistence type="inferred from homology"/>
<dbReference type="InterPro" id="IPR019479">
    <property type="entry name" value="Peroxiredoxin_C"/>
</dbReference>
<dbReference type="Gene3D" id="3.40.30.10">
    <property type="entry name" value="Glutaredoxin"/>
    <property type="match status" value="1"/>
</dbReference>
<dbReference type="InterPro" id="IPR050217">
    <property type="entry name" value="Peroxiredoxin"/>
</dbReference>
<dbReference type="Proteomes" id="UP000617555">
    <property type="component" value="Unassembled WGS sequence"/>
</dbReference>
<dbReference type="CDD" id="cd03015">
    <property type="entry name" value="PRX_Typ2cys"/>
    <property type="match status" value="1"/>
</dbReference>
<comment type="similarity">
    <text evidence="1">Belongs to the peroxiredoxin family. AhpC/Prx1 subfamily.</text>
</comment>
<evidence type="ECO:0000313" key="7">
    <source>
        <dbReference type="Proteomes" id="UP000617555"/>
    </source>
</evidence>
<comment type="function">
    <text evidence="4">Thiol-specific peroxidase that catalyzes the reduction of hydrogen peroxide and organic hydroperoxides to water and alcohols, respectively. Plays a role in cell protection against oxidative stress by detoxifying peroxides.</text>
</comment>
<organism evidence="6 7">
    <name type="scientific">Shewanella inventionis</name>
    <dbReference type="NCBI Taxonomy" id="1738770"/>
    <lineage>
        <taxon>Bacteria</taxon>
        <taxon>Pseudomonadati</taxon>
        <taxon>Pseudomonadota</taxon>
        <taxon>Gammaproteobacteria</taxon>
        <taxon>Alteromonadales</taxon>
        <taxon>Shewanellaceae</taxon>
        <taxon>Shewanella</taxon>
    </lineage>
</organism>
<dbReference type="PANTHER" id="PTHR10681">
    <property type="entry name" value="THIOREDOXIN PEROXIDASE"/>
    <property type="match status" value="1"/>
</dbReference>
<dbReference type="SUPFAM" id="SSF52833">
    <property type="entry name" value="Thioredoxin-like"/>
    <property type="match status" value="1"/>
</dbReference>
<dbReference type="Pfam" id="PF00578">
    <property type="entry name" value="AhpC-TSA"/>
    <property type="match status" value="1"/>
</dbReference>
<dbReference type="Pfam" id="PF10417">
    <property type="entry name" value="1-cysPrx_C"/>
    <property type="match status" value="1"/>
</dbReference>
<evidence type="ECO:0000256" key="3">
    <source>
        <dbReference type="ARBA" id="ARBA00032824"/>
    </source>
</evidence>
<dbReference type="RefSeq" id="WP_188739843.1">
    <property type="nucleotide sequence ID" value="NZ_BMII01000022.1"/>
</dbReference>
<dbReference type="InterPro" id="IPR036249">
    <property type="entry name" value="Thioredoxin-like_sf"/>
</dbReference>
<evidence type="ECO:0000256" key="4">
    <source>
        <dbReference type="ARBA" id="ARBA00037420"/>
    </source>
</evidence>
<dbReference type="InterPro" id="IPR013766">
    <property type="entry name" value="Thioredoxin_domain"/>
</dbReference>
<evidence type="ECO:0000259" key="5">
    <source>
        <dbReference type="PROSITE" id="PS51352"/>
    </source>
</evidence>
<dbReference type="InterPro" id="IPR024706">
    <property type="entry name" value="Peroxiredoxin_AhpC-typ"/>
</dbReference>
<name>A0ABQ1JE03_9GAMM</name>
<reference evidence="7" key="1">
    <citation type="journal article" date="2019" name="Int. J. Syst. Evol. Microbiol.">
        <title>The Global Catalogue of Microorganisms (GCM) 10K type strain sequencing project: providing services to taxonomists for standard genome sequencing and annotation.</title>
        <authorList>
            <consortium name="The Broad Institute Genomics Platform"/>
            <consortium name="The Broad Institute Genome Sequencing Center for Infectious Disease"/>
            <person name="Wu L."/>
            <person name="Ma J."/>
        </authorList>
    </citation>
    <scope>NUCLEOTIDE SEQUENCE [LARGE SCALE GENOMIC DNA]</scope>
    <source>
        <strain evidence="7">CGMCC 1.15339</strain>
    </source>
</reference>
<evidence type="ECO:0000256" key="1">
    <source>
        <dbReference type="ARBA" id="ARBA00009796"/>
    </source>
</evidence>
<gene>
    <name evidence="6" type="primary">tsaA</name>
    <name evidence="6" type="ORF">GCM10011607_26570</name>
</gene>
<keyword evidence="7" id="KW-1185">Reference proteome</keyword>
<evidence type="ECO:0000256" key="2">
    <source>
        <dbReference type="ARBA" id="ARBA00023002"/>
    </source>
</evidence>
<accession>A0ABQ1JE03</accession>
<dbReference type="EMBL" id="BMII01000022">
    <property type="protein sequence ID" value="GGB64491.1"/>
    <property type="molecule type" value="Genomic_DNA"/>
</dbReference>